<dbReference type="SUPFAM" id="SSF49785">
    <property type="entry name" value="Galactose-binding domain-like"/>
    <property type="match status" value="1"/>
</dbReference>
<proteinExistence type="predicted"/>
<protein>
    <recommendedName>
        <fullName evidence="3">Glycosyl hydrolase family 98 putative carbohydrate-binding module domain-containing protein</fullName>
    </recommendedName>
</protein>
<sequence length="427" mass="46826">MDFREPVDEMNRTLRHLHVQTLITIAVTWIMLNASWQHSLVQAQENRSNQQSGLNVQIETIEGDTQSGQLQQLSGSKVEVGLSGDNALSLELTELASIQLDTIARTSPPTRVSLAGGSVIAAAVASMETESLLIRSVGQPELSVPIKTVRSVRFRAASPGTDPTWMGLIEEPQRRDRLVIRREGDSLDAIEGTILGITRESVSFDLGGNVVEAPLPKLEGVIFSNTPGDRPQKSIRVNDQWGSEWLADSVAWDSKTNALTFSLESNLSHSIPMSQVMSLQFSGGILYLSEAEVARSSASVAVNRLVGDDLASTWFGAEPMEKNVVTQFQSEHVVRIPEGYQQLVAAVRIADEVDEFTPVVVSVLLDDQVVWTKELTDREPIGFALPMENHRQVTLRTSLPETETNSDSDLGNSLGHRVEWLGARLLK</sequence>
<name>A0ABS8NPV7_9BACT</name>
<evidence type="ECO:0000313" key="1">
    <source>
        <dbReference type="EMBL" id="MCC9644863.1"/>
    </source>
</evidence>
<gene>
    <name evidence="1" type="ORF">LOC71_21515</name>
</gene>
<dbReference type="InterPro" id="IPR038637">
    <property type="entry name" value="NPCBM_sf"/>
</dbReference>
<dbReference type="EMBL" id="JAJKFW010000061">
    <property type="protein sequence ID" value="MCC9644863.1"/>
    <property type="molecule type" value="Genomic_DNA"/>
</dbReference>
<accession>A0ABS8NPV7</accession>
<dbReference type="Gene3D" id="2.60.120.1060">
    <property type="entry name" value="NPCBM/NEW2 domain"/>
    <property type="match status" value="1"/>
</dbReference>
<keyword evidence="2" id="KW-1185">Reference proteome</keyword>
<dbReference type="Proteomes" id="UP001430306">
    <property type="component" value="Unassembled WGS sequence"/>
</dbReference>
<evidence type="ECO:0000313" key="2">
    <source>
        <dbReference type="Proteomes" id="UP001430306"/>
    </source>
</evidence>
<organism evidence="1 2">
    <name type="scientific">Rhodopirellula halodulae</name>
    <dbReference type="NCBI Taxonomy" id="2894198"/>
    <lineage>
        <taxon>Bacteria</taxon>
        <taxon>Pseudomonadati</taxon>
        <taxon>Planctomycetota</taxon>
        <taxon>Planctomycetia</taxon>
        <taxon>Pirellulales</taxon>
        <taxon>Pirellulaceae</taxon>
        <taxon>Rhodopirellula</taxon>
    </lineage>
</organism>
<reference evidence="1" key="1">
    <citation type="submission" date="2021-11" db="EMBL/GenBank/DDBJ databases">
        <title>Genome sequence.</title>
        <authorList>
            <person name="Sun Q."/>
        </authorList>
    </citation>
    <scope>NUCLEOTIDE SEQUENCE</scope>
    <source>
        <strain evidence="1">JC740</strain>
    </source>
</reference>
<evidence type="ECO:0008006" key="3">
    <source>
        <dbReference type="Google" id="ProtNLM"/>
    </source>
</evidence>
<comment type="caution">
    <text evidence="1">The sequence shown here is derived from an EMBL/GenBank/DDBJ whole genome shotgun (WGS) entry which is preliminary data.</text>
</comment>
<dbReference type="InterPro" id="IPR008979">
    <property type="entry name" value="Galactose-bd-like_sf"/>
</dbReference>